<dbReference type="PROSITE" id="PS50045">
    <property type="entry name" value="SIGMA54_INTERACT_4"/>
    <property type="match status" value="1"/>
</dbReference>
<evidence type="ECO:0000259" key="6">
    <source>
        <dbReference type="PROSITE" id="PS50045"/>
    </source>
</evidence>
<organism evidence="7 8">
    <name type="scientific">Burkholderia ambifaria IOP40-10</name>
    <dbReference type="NCBI Taxonomy" id="396596"/>
    <lineage>
        <taxon>Bacteria</taxon>
        <taxon>Pseudomonadati</taxon>
        <taxon>Pseudomonadota</taxon>
        <taxon>Betaproteobacteria</taxon>
        <taxon>Burkholderiales</taxon>
        <taxon>Burkholderiaceae</taxon>
        <taxon>Burkholderia</taxon>
        <taxon>Burkholderia cepacia complex</taxon>
    </lineage>
</organism>
<evidence type="ECO:0000313" key="7">
    <source>
        <dbReference type="EMBL" id="EDS99678.1"/>
    </source>
</evidence>
<dbReference type="SUPFAM" id="SSF52540">
    <property type="entry name" value="P-loop containing nucleoside triphosphate hydrolases"/>
    <property type="match status" value="1"/>
</dbReference>
<dbReference type="PANTHER" id="PTHR32071">
    <property type="entry name" value="TRANSCRIPTIONAL REGULATORY PROTEIN"/>
    <property type="match status" value="1"/>
</dbReference>
<dbReference type="Pfam" id="PF25601">
    <property type="entry name" value="AAA_lid_14"/>
    <property type="match status" value="1"/>
</dbReference>
<dbReference type="Proteomes" id="UP000005463">
    <property type="component" value="Unassembled WGS sequence"/>
</dbReference>
<dbReference type="InterPro" id="IPR009057">
    <property type="entry name" value="Homeodomain-like_sf"/>
</dbReference>
<dbReference type="PRINTS" id="PR01590">
    <property type="entry name" value="HTHFIS"/>
</dbReference>
<evidence type="ECO:0000256" key="2">
    <source>
        <dbReference type="ARBA" id="ARBA00022840"/>
    </source>
</evidence>
<dbReference type="InterPro" id="IPR027417">
    <property type="entry name" value="P-loop_NTPase"/>
</dbReference>
<evidence type="ECO:0000256" key="3">
    <source>
        <dbReference type="ARBA" id="ARBA00023015"/>
    </source>
</evidence>
<reference evidence="7 8" key="1">
    <citation type="submission" date="2008-03" db="EMBL/GenBank/DDBJ databases">
        <title>Sequencing of the draft genome and assembly of Burkholderia ambifaria IOP40-10.</title>
        <authorList>
            <consortium name="US DOE Joint Genome Institute (JGI-PGF)"/>
            <person name="Copeland A."/>
            <person name="Lucas S."/>
            <person name="Lapidus A."/>
            <person name="Glavina del Rio T."/>
            <person name="Dalin E."/>
            <person name="Tice H."/>
            <person name="Bruce D."/>
            <person name="Goodwin L."/>
            <person name="Pitluck S."/>
            <person name="Larimer F."/>
            <person name="Land M.L."/>
            <person name="Hauser L."/>
            <person name="Tiedje J."/>
            <person name="Richardson P."/>
        </authorList>
    </citation>
    <scope>NUCLEOTIDE SEQUENCE [LARGE SCALE GENOMIC DNA]</scope>
    <source>
        <strain evidence="7 8">IOP40-10</strain>
    </source>
</reference>
<dbReference type="InterPro" id="IPR002197">
    <property type="entry name" value="HTH_Fis"/>
</dbReference>
<dbReference type="Pfam" id="PF00158">
    <property type="entry name" value="Sigma54_activat"/>
    <property type="match status" value="1"/>
</dbReference>
<evidence type="ECO:0000313" key="8">
    <source>
        <dbReference type="Proteomes" id="UP000005463"/>
    </source>
</evidence>
<evidence type="ECO:0000256" key="1">
    <source>
        <dbReference type="ARBA" id="ARBA00022741"/>
    </source>
</evidence>
<evidence type="ECO:0000256" key="5">
    <source>
        <dbReference type="SAM" id="MobiDB-lite"/>
    </source>
</evidence>
<dbReference type="AlphaFoldDB" id="B1FRZ3"/>
<dbReference type="PATRIC" id="fig|396596.7.peg.252"/>
<dbReference type="Gene3D" id="1.10.8.60">
    <property type="match status" value="1"/>
</dbReference>
<dbReference type="InterPro" id="IPR002078">
    <property type="entry name" value="Sigma_54_int"/>
</dbReference>
<feature type="compositionally biased region" description="Low complexity" evidence="5">
    <location>
        <begin position="150"/>
        <end position="167"/>
    </location>
</feature>
<keyword evidence="2" id="KW-0067">ATP-binding</keyword>
<feature type="domain" description="Sigma-54 factor interaction" evidence="6">
    <location>
        <begin position="1"/>
        <end position="126"/>
    </location>
</feature>
<dbReference type="SUPFAM" id="SSF46689">
    <property type="entry name" value="Homeodomain-like"/>
    <property type="match status" value="1"/>
</dbReference>
<dbReference type="PANTHER" id="PTHR32071:SF77">
    <property type="entry name" value="TRANSCRIPTIONAL REGULATORY PROTEIN"/>
    <property type="match status" value="1"/>
</dbReference>
<dbReference type="GO" id="GO:0006355">
    <property type="term" value="P:regulation of DNA-templated transcription"/>
    <property type="evidence" value="ECO:0007669"/>
    <property type="project" value="InterPro"/>
</dbReference>
<dbReference type="GO" id="GO:0005524">
    <property type="term" value="F:ATP binding"/>
    <property type="evidence" value="ECO:0007669"/>
    <property type="project" value="UniProtKB-KW"/>
</dbReference>
<evidence type="ECO:0000256" key="4">
    <source>
        <dbReference type="ARBA" id="ARBA00023163"/>
    </source>
</evidence>
<keyword evidence="1" id="KW-0547">Nucleotide-binding</keyword>
<name>B1FRZ3_9BURK</name>
<keyword evidence="4" id="KW-0804">Transcription</keyword>
<keyword evidence="3" id="KW-0805">Transcription regulation</keyword>
<dbReference type="Gene3D" id="3.40.50.300">
    <property type="entry name" value="P-loop containing nucleotide triphosphate hydrolases"/>
    <property type="match status" value="1"/>
</dbReference>
<accession>B1FRZ3</accession>
<dbReference type="GO" id="GO:0043565">
    <property type="term" value="F:sequence-specific DNA binding"/>
    <property type="evidence" value="ECO:0007669"/>
    <property type="project" value="InterPro"/>
</dbReference>
<proteinExistence type="predicted"/>
<dbReference type="EMBL" id="ABLC01000486">
    <property type="protein sequence ID" value="EDS99678.1"/>
    <property type="molecule type" value="Genomic_DNA"/>
</dbReference>
<gene>
    <name evidence="7" type="ORF">BamIOP4010DRAFT_6806</name>
</gene>
<comment type="caution">
    <text evidence="7">The sequence shown here is derived from an EMBL/GenBank/DDBJ whole genome shotgun (WGS) entry which is preliminary data.</text>
</comment>
<protein>
    <submittedName>
        <fullName evidence="7">Putative sigma54 specific transcriptional regulator</fullName>
    </submittedName>
</protein>
<feature type="region of interest" description="Disordered" evidence="5">
    <location>
        <begin position="145"/>
        <end position="167"/>
    </location>
</feature>
<dbReference type="InterPro" id="IPR058031">
    <property type="entry name" value="AAA_lid_NorR"/>
</dbReference>
<dbReference type="Gene3D" id="1.10.10.60">
    <property type="entry name" value="Homeodomain-like"/>
    <property type="match status" value="1"/>
</dbReference>
<dbReference type="Pfam" id="PF02954">
    <property type="entry name" value="HTH_8"/>
    <property type="match status" value="1"/>
</dbReference>
<sequence length="227" mass="24684">MPYPLQVRLLRVLQERIVNPLGSTKAIGVDIAIICATHRDLRDMIAQNRFREDLYYRLNGLVVRLPPLRDRTDLAVVVQKMLQRETLSGPGRRPLSVAPDVMALFERCAWPGNFRQLANLLRTAAAMVDDDCEIRCEHLPDDFFDDVRPDGGPAAPGAGTQPQAAPTPAFAACDARLQDVAASAIAAALARHGGNVSAAARALGVSRNTIYRKMPAAGPDALDPDER</sequence>